<feature type="transmembrane region" description="Helical" evidence="5">
    <location>
        <begin position="422"/>
        <end position="446"/>
    </location>
</feature>
<dbReference type="Pfam" id="PF13948">
    <property type="entry name" value="DUF4215"/>
    <property type="match status" value="1"/>
</dbReference>
<evidence type="ECO:0000256" key="5">
    <source>
        <dbReference type="SAM" id="Phobius"/>
    </source>
</evidence>
<keyword evidence="8" id="KW-1185">Reference proteome</keyword>
<accession>L1J1D7</accession>
<organism evidence="6">
    <name type="scientific">Guillardia theta (strain CCMP2712)</name>
    <name type="common">Cryptophyte</name>
    <dbReference type="NCBI Taxonomy" id="905079"/>
    <lineage>
        <taxon>Eukaryota</taxon>
        <taxon>Cryptophyceae</taxon>
        <taxon>Pyrenomonadales</taxon>
        <taxon>Geminigeraceae</taxon>
        <taxon>Guillardia</taxon>
    </lineage>
</organism>
<evidence type="ECO:0000256" key="1">
    <source>
        <dbReference type="ARBA" id="ARBA00022729"/>
    </source>
</evidence>
<protein>
    <recommendedName>
        <fullName evidence="9">EGF-like domain-containing protein</fullName>
    </recommendedName>
</protein>
<dbReference type="InterPro" id="IPR011936">
    <property type="entry name" value="Myxo_disulph_rpt"/>
</dbReference>
<evidence type="ECO:0000313" key="6">
    <source>
        <dbReference type="EMBL" id="EKX42311.1"/>
    </source>
</evidence>
<evidence type="ECO:0008006" key="9">
    <source>
        <dbReference type="Google" id="ProtNLM"/>
    </source>
</evidence>
<keyword evidence="3" id="KW-1015">Disulfide bond</keyword>
<keyword evidence="1" id="KW-0732">Signal</keyword>
<dbReference type="KEGG" id="gtt:GUITHDRAFT_111587"/>
<evidence type="ECO:0000256" key="4">
    <source>
        <dbReference type="SAM" id="MobiDB-lite"/>
    </source>
</evidence>
<dbReference type="PaxDb" id="55529-EKX42311"/>
<dbReference type="HOGENOM" id="CLU_432434_0_0_1"/>
<gene>
    <name evidence="6" type="ORF">GUITHDRAFT_111587</name>
</gene>
<dbReference type="AlphaFoldDB" id="L1J1D7"/>
<dbReference type="EMBL" id="JH993017">
    <property type="protein sequence ID" value="EKX42311.1"/>
    <property type="molecule type" value="Genomic_DNA"/>
</dbReference>
<proteinExistence type="predicted"/>
<feature type="region of interest" description="Disordered" evidence="4">
    <location>
        <begin position="601"/>
        <end position="625"/>
    </location>
</feature>
<dbReference type="EnsemblProtists" id="EKX42311">
    <property type="protein sequence ID" value="EKX42311"/>
    <property type="gene ID" value="GUITHDRAFT_111587"/>
</dbReference>
<dbReference type="Gene3D" id="2.60.220.30">
    <property type="match status" value="1"/>
</dbReference>
<reference evidence="8" key="2">
    <citation type="submission" date="2012-11" db="EMBL/GenBank/DDBJ databases">
        <authorList>
            <person name="Kuo A."/>
            <person name="Curtis B.A."/>
            <person name="Tanifuji G."/>
            <person name="Burki F."/>
            <person name="Gruber A."/>
            <person name="Irimia M."/>
            <person name="Maruyama S."/>
            <person name="Arias M.C."/>
            <person name="Ball S.G."/>
            <person name="Gile G.H."/>
            <person name="Hirakawa Y."/>
            <person name="Hopkins J.F."/>
            <person name="Rensing S.A."/>
            <person name="Schmutz J."/>
            <person name="Symeonidi A."/>
            <person name="Elias M."/>
            <person name="Eveleigh R.J."/>
            <person name="Herman E.K."/>
            <person name="Klute M.J."/>
            <person name="Nakayama T."/>
            <person name="Obornik M."/>
            <person name="Reyes-Prieto A."/>
            <person name="Armbrust E.V."/>
            <person name="Aves S.J."/>
            <person name="Beiko R.G."/>
            <person name="Coutinho P."/>
            <person name="Dacks J.B."/>
            <person name="Durnford D.G."/>
            <person name="Fast N.M."/>
            <person name="Green B.R."/>
            <person name="Grisdale C."/>
            <person name="Hempe F."/>
            <person name="Henrissat B."/>
            <person name="Hoppner M.P."/>
            <person name="Ishida K.-I."/>
            <person name="Kim E."/>
            <person name="Koreny L."/>
            <person name="Kroth P.G."/>
            <person name="Liu Y."/>
            <person name="Malik S.-B."/>
            <person name="Maier U.G."/>
            <person name="McRose D."/>
            <person name="Mock T."/>
            <person name="Neilson J.A."/>
            <person name="Onodera N.T."/>
            <person name="Poole A.M."/>
            <person name="Pritham E.J."/>
            <person name="Richards T.A."/>
            <person name="Rocap G."/>
            <person name="Roy S.W."/>
            <person name="Sarai C."/>
            <person name="Schaack S."/>
            <person name="Shirato S."/>
            <person name="Slamovits C.H."/>
            <person name="Spencer D.F."/>
            <person name="Suzuki S."/>
            <person name="Worden A.Z."/>
            <person name="Zauner S."/>
            <person name="Barry K."/>
            <person name="Bell C."/>
            <person name="Bharti A.K."/>
            <person name="Crow J.A."/>
            <person name="Grimwood J."/>
            <person name="Kramer R."/>
            <person name="Lindquist E."/>
            <person name="Lucas S."/>
            <person name="Salamov A."/>
            <person name="McFadden G.I."/>
            <person name="Lane C.E."/>
            <person name="Keeling P.J."/>
            <person name="Gray M.W."/>
            <person name="Grigoriev I.V."/>
            <person name="Archibald J.M."/>
        </authorList>
    </citation>
    <scope>NUCLEOTIDE SEQUENCE</scope>
    <source>
        <strain evidence="8">CCMP2712</strain>
    </source>
</reference>
<evidence type="ECO:0000313" key="7">
    <source>
        <dbReference type="EnsemblProtists" id="EKX42311"/>
    </source>
</evidence>
<evidence type="ECO:0000256" key="2">
    <source>
        <dbReference type="ARBA" id="ARBA00022737"/>
    </source>
</evidence>
<dbReference type="OMA" id="SCHETAV"/>
<dbReference type="RefSeq" id="XP_005829291.1">
    <property type="nucleotide sequence ID" value="XM_005829234.1"/>
</dbReference>
<evidence type="ECO:0000256" key="3">
    <source>
        <dbReference type="ARBA" id="ARBA00023157"/>
    </source>
</evidence>
<reference evidence="6 8" key="1">
    <citation type="journal article" date="2012" name="Nature">
        <title>Algal genomes reveal evolutionary mosaicism and the fate of nucleomorphs.</title>
        <authorList>
            <consortium name="DOE Joint Genome Institute"/>
            <person name="Curtis B.A."/>
            <person name="Tanifuji G."/>
            <person name="Burki F."/>
            <person name="Gruber A."/>
            <person name="Irimia M."/>
            <person name="Maruyama S."/>
            <person name="Arias M.C."/>
            <person name="Ball S.G."/>
            <person name="Gile G.H."/>
            <person name="Hirakawa Y."/>
            <person name="Hopkins J.F."/>
            <person name="Kuo A."/>
            <person name="Rensing S.A."/>
            <person name="Schmutz J."/>
            <person name="Symeonidi A."/>
            <person name="Elias M."/>
            <person name="Eveleigh R.J."/>
            <person name="Herman E.K."/>
            <person name="Klute M.J."/>
            <person name="Nakayama T."/>
            <person name="Obornik M."/>
            <person name="Reyes-Prieto A."/>
            <person name="Armbrust E.V."/>
            <person name="Aves S.J."/>
            <person name="Beiko R.G."/>
            <person name="Coutinho P."/>
            <person name="Dacks J.B."/>
            <person name="Durnford D.G."/>
            <person name="Fast N.M."/>
            <person name="Green B.R."/>
            <person name="Grisdale C.J."/>
            <person name="Hempel F."/>
            <person name="Henrissat B."/>
            <person name="Hoppner M.P."/>
            <person name="Ishida K."/>
            <person name="Kim E."/>
            <person name="Koreny L."/>
            <person name="Kroth P.G."/>
            <person name="Liu Y."/>
            <person name="Malik S.B."/>
            <person name="Maier U.G."/>
            <person name="McRose D."/>
            <person name="Mock T."/>
            <person name="Neilson J.A."/>
            <person name="Onodera N.T."/>
            <person name="Poole A.M."/>
            <person name="Pritham E.J."/>
            <person name="Richards T.A."/>
            <person name="Rocap G."/>
            <person name="Roy S.W."/>
            <person name="Sarai C."/>
            <person name="Schaack S."/>
            <person name="Shirato S."/>
            <person name="Slamovits C.H."/>
            <person name="Spencer D.F."/>
            <person name="Suzuki S."/>
            <person name="Worden A.Z."/>
            <person name="Zauner S."/>
            <person name="Barry K."/>
            <person name="Bell C."/>
            <person name="Bharti A.K."/>
            <person name="Crow J.A."/>
            <person name="Grimwood J."/>
            <person name="Kramer R."/>
            <person name="Lindquist E."/>
            <person name="Lucas S."/>
            <person name="Salamov A."/>
            <person name="McFadden G.I."/>
            <person name="Lane C.E."/>
            <person name="Keeling P.J."/>
            <person name="Gray M.W."/>
            <person name="Grigoriev I.V."/>
            <person name="Archibald J.M."/>
        </authorList>
    </citation>
    <scope>NUCLEOTIDE SEQUENCE</scope>
    <source>
        <strain evidence="6 8">CCMP2712</strain>
    </source>
</reference>
<sequence>MGSESTIEQSVSQTPSFTAASVCGDGITAWDEGCDDGNTVSYDGCNSQCRVERLWTCVNDVITTKSTCTLIAPPAFSGIQISANTSYTASYCEYRITVLANFFFQTAIKVSIQGLPLRTNASLIDVSGSGVAREASWNQTSNTLVVDVTIPDQNYLFFTVASLSPPTPSSSVDIQLYCSLCIADLPGRPVPSLSVTLPLSFQDLPPQVCADSNFGPSCQYTCYGTIVGDKCVCSKGQFGFLCNQVATKNELLSPPPKLVDPVAPTTITSAAGIGVSIPAGALGEGLTISVEVYELPNLDVGAQAGVIVPAGPIVQFEPSGIRFQKPVEIFTPFNPSKIPAGKNPTIFYNNELAFPPWERQESEVVPGKNLTRAAVMHFSGYMTMGADPPVIPSPPGNSTTTITMTSSSPLPAADAPTKRINIGLILGLIGGGVGVLVTVSASMTVYKFAHKKDLASLGQRSEEPMPEMADRGIASAALVLRERPEEGNRSPRASSEQQAVPAEEARQGQLPTAEGQAAQEADAGIDRVLASGLPQVDEEIQPVSADDVMMVERSHISSPSQEMLSDLDLNEMFSFRFPRLPLEGIRFVSDLAFAKQDLESTPRHIEEDDSSSGESTARGVRSIVL</sequence>
<keyword evidence="2" id="KW-0677">Repeat</keyword>
<keyword evidence="5" id="KW-1133">Transmembrane helix</keyword>
<keyword evidence="5" id="KW-0812">Transmembrane</keyword>
<dbReference type="NCBIfam" id="TIGR02232">
    <property type="entry name" value="myxo_disulf_rpt"/>
    <property type="match status" value="1"/>
</dbReference>
<evidence type="ECO:0000313" key="8">
    <source>
        <dbReference type="Proteomes" id="UP000011087"/>
    </source>
</evidence>
<name>L1J1D7_GUITC</name>
<feature type="region of interest" description="Disordered" evidence="4">
    <location>
        <begin position="482"/>
        <end position="520"/>
    </location>
</feature>
<keyword evidence="5" id="KW-0472">Membrane</keyword>
<dbReference type="GeneID" id="17298994"/>
<reference evidence="7" key="3">
    <citation type="submission" date="2015-06" db="UniProtKB">
        <authorList>
            <consortium name="EnsemblProtists"/>
        </authorList>
    </citation>
    <scope>IDENTIFICATION</scope>
</reference>
<dbReference type="Proteomes" id="UP000011087">
    <property type="component" value="Unassembled WGS sequence"/>
</dbReference>